<keyword evidence="2" id="KW-0413">Isomerase</keyword>
<feature type="binding site" evidence="4">
    <location>
        <position position="59"/>
    </location>
    <ligand>
        <name>substrate</name>
    </ligand>
</feature>
<proteinExistence type="predicted"/>
<sequence>MTTIYLMRHGQSQANVERIFANSNEGFPLTEEGIRQAEMAARFLRLKNIRRIYSSPILRAIETSSIVSSELEIEAKPLDEIREFHVGELEGKLIEGEAASAFLKLVGDWIGGKKDERIPEGESHRQVITRFWKAINTILDECPEGEVLAISHGGFLSMTLPFVCNGIDPRSFFSRSGISITNCAITTVKA</sequence>
<evidence type="ECO:0000313" key="5">
    <source>
        <dbReference type="EMBL" id="HDP78943.1"/>
    </source>
</evidence>
<dbReference type="Pfam" id="PF00300">
    <property type="entry name" value="His_Phos_1"/>
    <property type="match status" value="1"/>
</dbReference>
<dbReference type="EMBL" id="DSBT01000379">
    <property type="protein sequence ID" value="HDP78943.1"/>
    <property type="molecule type" value="Genomic_DNA"/>
</dbReference>
<name>A0A7C1GUZ5_9BACT</name>
<keyword evidence="1" id="KW-0324">Glycolysis</keyword>
<dbReference type="PANTHER" id="PTHR48100:SF1">
    <property type="entry name" value="HISTIDINE PHOSPHATASE FAMILY PROTEIN-RELATED"/>
    <property type="match status" value="1"/>
</dbReference>
<dbReference type="SUPFAM" id="SSF53254">
    <property type="entry name" value="Phosphoglycerate mutase-like"/>
    <property type="match status" value="1"/>
</dbReference>
<dbReference type="Gene3D" id="3.40.50.1240">
    <property type="entry name" value="Phosphoglycerate mutase-like"/>
    <property type="match status" value="1"/>
</dbReference>
<comment type="caution">
    <text evidence="5">The sequence shown here is derived from an EMBL/GenBank/DDBJ whole genome shotgun (WGS) entry which is preliminary data.</text>
</comment>
<feature type="binding site" evidence="4">
    <location>
        <begin position="8"/>
        <end position="15"/>
    </location>
    <ligand>
        <name>substrate</name>
    </ligand>
</feature>
<gene>
    <name evidence="5" type="ORF">ENN47_12365</name>
</gene>
<dbReference type="Proteomes" id="UP000886198">
    <property type="component" value="Unassembled WGS sequence"/>
</dbReference>
<feature type="active site" description="Tele-phosphohistidine intermediate" evidence="3">
    <location>
        <position position="9"/>
    </location>
</feature>
<dbReference type="GO" id="GO:0016791">
    <property type="term" value="F:phosphatase activity"/>
    <property type="evidence" value="ECO:0007669"/>
    <property type="project" value="TreeGrafter"/>
</dbReference>
<dbReference type="CDD" id="cd07067">
    <property type="entry name" value="HP_PGM_like"/>
    <property type="match status" value="1"/>
</dbReference>
<accession>A0A7C1GUZ5</accession>
<dbReference type="GO" id="GO:0005737">
    <property type="term" value="C:cytoplasm"/>
    <property type="evidence" value="ECO:0007669"/>
    <property type="project" value="TreeGrafter"/>
</dbReference>
<evidence type="ECO:0000256" key="2">
    <source>
        <dbReference type="ARBA" id="ARBA00023235"/>
    </source>
</evidence>
<feature type="active site" description="Proton donor/acceptor" evidence="3">
    <location>
        <position position="83"/>
    </location>
</feature>
<protein>
    <submittedName>
        <fullName evidence="5">Histidine phosphatase family protein</fullName>
    </submittedName>
</protein>
<reference evidence="5" key="1">
    <citation type="journal article" date="2020" name="mSystems">
        <title>Genome- and Community-Level Interaction Insights into Carbon Utilization and Element Cycling Functions of Hydrothermarchaeota in Hydrothermal Sediment.</title>
        <authorList>
            <person name="Zhou Z."/>
            <person name="Liu Y."/>
            <person name="Xu W."/>
            <person name="Pan J."/>
            <person name="Luo Z.H."/>
            <person name="Li M."/>
        </authorList>
    </citation>
    <scope>NUCLEOTIDE SEQUENCE [LARGE SCALE GENOMIC DNA]</scope>
    <source>
        <strain evidence="5">SpSt-1179</strain>
    </source>
</reference>
<evidence type="ECO:0000256" key="1">
    <source>
        <dbReference type="ARBA" id="ARBA00023152"/>
    </source>
</evidence>
<dbReference type="InterPro" id="IPR001345">
    <property type="entry name" value="PG/BPGM_mutase_AS"/>
</dbReference>
<dbReference type="InterPro" id="IPR050275">
    <property type="entry name" value="PGM_Phosphatase"/>
</dbReference>
<dbReference type="AlphaFoldDB" id="A0A7C1GUZ5"/>
<dbReference type="PANTHER" id="PTHR48100">
    <property type="entry name" value="BROAD-SPECIFICITY PHOSPHATASE YOR283W-RELATED"/>
    <property type="match status" value="1"/>
</dbReference>
<dbReference type="InterPro" id="IPR029033">
    <property type="entry name" value="His_PPase_superfam"/>
</dbReference>
<evidence type="ECO:0000256" key="4">
    <source>
        <dbReference type="PIRSR" id="PIRSR613078-2"/>
    </source>
</evidence>
<dbReference type="PROSITE" id="PS00175">
    <property type="entry name" value="PG_MUTASE"/>
    <property type="match status" value="1"/>
</dbReference>
<dbReference type="SMART" id="SM00855">
    <property type="entry name" value="PGAM"/>
    <property type="match status" value="1"/>
</dbReference>
<dbReference type="InterPro" id="IPR013078">
    <property type="entry name" value="His_Pase_superF_clade-1"/>
</dbReference>
<organism evidence="5">
    <name type="scientific">Mesotoga infera</name>
    <dbReference type="NCBI Taxonomy" id="1236046"/>
    <lineage>
        <taxon>Bacteria</taxon>
        <taxon>Thermotogati</taxon>
        <taxon>Thermotogota</taxon>
        <taxon>Thermotogae</taxon>
        <taxon>Kosmotogales</taxon>
        <taxon>Kosmotogaceae</taxon>
        <taxon>Mesotoga</taxon>
    </lineage>
</organism>
<evidence type="ECO:0000256" key="3">
    <source>
        <dbReference type="PIRSR" id="PIRSR613078-1"/>
    </source>
</evidence>
<feature type="non-terminal residue" evidence="5">
    <location>
        <position position="190"/>
    </location>
</feature>